<dbReference type="SMART" id="SM01043">
    <property type="entry name" value="BTAD"/>
    <property type="match status" value="1"/>
</dbReference>
<dbReference type="Pfam" id="PF13401">
    <property type="entry name" value="AAA_22"/>
    <property type="match status" value="1"/>
</dbReference>
<dbReference type="GO" id="GO:0043709">
    <property type="term" value="P:cell adhesion involved in single-species biofilm formation"/>
    <property type="evidence" value="ECO:0007669"/>
    <property type="project" value="TreeGrafter"/>
</dbReference>
<dbReference type="PROSITE" id="PS50887">
    <property type="entry name" value="GGDEF"/>
    <property type="match status" value="1"/>
</dbReference>
<dbReference type="Pfam" id="PF03704">
    <property type="entry name" value="BTAD"/>
    <property type="match status" value="1"/>
</dbReference>
<dbReference type="InterPro" id="IPR050469">
    <property type="entry name" value="Diguanylate_Cyclase"/>
</dbReference>
<dbReference type="FunFam" id="3.30.70.270:FF:000001">
    <property type="entry name" value="Diguanylate cyclase domain protein"/>
    <property type="match status" value="1"/>
</dbReference>
<dbReference type="SMART" id="SM00382">
    <property type="entry name" value="AAA"/>
    <property type="match status" value="1"/>
</dbReference>
<dbReference type="InterPro" id="IPR016032">
    <property type="entry name" value="Sig_transdc_resp-reg_C-effctor"/>
</dbReference>
<dbReference type="PANTHER" id="PTHR45138:SF6">
    <property type="entry name" value="DIGUANYLATE CYCLASE DGCN"/>
    <property type="match status" value="1"/>
</dbReference>
<evidence type="ECO:0000313" key="3">
    <source>
        <dbReference type="Proteomes" id="UP000268469"/>
    </source>
</evidence>
<comment type="caution">
    <text evidence="2">The sequence shown here is derived from an EMBL/GenBank/DDBJ whole genome shotgun (WGS) entry which is preliminary data.</text>
</comment>
<dbReference type="InterPro" id="IPR003593">
    <property type="entry name" value="AAA+_ATPase"/>
</dbReference>
<dbReference type="Pfam" id="PF13181">
    <property type="entry name" value="TPR_8"/>
    <property type="match status" value="1"/>
</dbReference>
<dbReference type="InterPro" id="IPR043128">
    <property type="entry name" value="Rev_trsase/Diguanyl_cyclase"/>
</dbReference>
<evidence type="ECO:0000259" key="1">
    <source>
        <dbReference type="PROSITE" id="PS50887"/>
    </source>
</evidence>
<dbReference type="InterPro" id="IPR011990">
    <property type="entry name" value="TPR-like_helical_dom_sf"/>
</dbReference>
<dbReference type="GO" id="GO:0016887">
    <property type="term" value="F:ATP hydrolysis activity"/>
    <property type="evidence" value="ECO:0007669"/>
    <property type="project" value="InterPro"/>
</dbReference>
<dbReference type="GO" id="GO:0052621">
    <property type="term" value="F:diguanylate cyclase activity"/>
    <property type="evidence" value="ECO:0007669"/>
    <property type="project" value="TreeGrafter"/>
</dbReference>
<dbReference type="InterPro" id="IPR059106">
    <property type="entry name" value="WHD_MalT"/>
</dbReference>
<dbReference type="GO" id="GO:0003677">
    <property type="term" value="F:DNA binding"/>
    <property type="evidence" value="ECO:0007669"/>
    <property type="project" value="InterPro"/>
</dbReference>
<dbReference type="Gene3D" id="3.30.70.270">
    <property type="match status" value="1"/>
</dbReference>
<dbReference type="GO" id="GO:1902201">
    <property type="term" value="P:negative regulation of bacterial-type flagellum-dependent cell motility"/>
    <property type="evidence" value="ECO:0007669"/>
    <property type="project" value="TreeGrafter"/>
</dbReference>
<protein>
    <recommendedName>
        <fullName evidence="1">GGDEF domain-containing protein</fullName>
    </recommendedName>
</protein>
<dbReference type="Gene3D" id="1.10.10.10">
    <property type="entry name" value="Winged helix-like DNA-binding domain superfamily/Winged helix DNA-binding domain"/>
    <property type="match status" value="1"/>
</dbReference>
<dbReference type="Gene3D" id="3.40.50.300">
    <property type="entry name" value="P-loop containing nucleotide triphosphate hydrolases"/>
    <property type="match status" value="1"/>
</dbReference>
<dbReference type="EMBL" id="QNBE01000059">
    <property type="protein sequence ID" value="RKX69932.1"/>
    <property type="molecule type" value="Genomic_DNA"/>
</dbReference>
<dbReference type="GO" id="GO:0006355">
    <property type="term" value="P:regulation of DNA-templated transcription"/>
    <property type="evidence" value="ECO:0007669"/>
    <property type="project" value="InterPro"/>
</dbReference>
<name>A0A660SH89_UNCW3</name>
<dbReference type="GO" id="GO:0005886">
    <property type="term" value="C:plasma membrane"/>
    <property type="evidence" value="ECO:0007669"/>
    <property type="project" value="TreeGrafter"/>
</dbReference>
<organism evidence="2 3">
    <name type="scientific">candidate division WOR-3 bacterium</name>
    <dbReference type="NCBI Taxonomy" id="2052148"/>
    <lineage>
        <taxon>Bacteria</taxon>
        <taxon>Bacteria division WOR-3</taxon>
    </lineage>
</organism>
<dbReference type="Pfam" id="PF25873">
    <property type="entry name" value="WHD_MalT"/>
    <property type="match status" value="1"/>
</dbReference>
<dbReference type="CDD" id="cd01949">
    <property type="entry name" value="GGDEF"/>
    <property type="match status" value="1"/>
</dbReference>
<dbReference type="SMART" id="SM00267">
    <property type="entry name" value="GGDEF"/>
    <property type="match status" value="1"/>
</dbReference>
<dbReference type="InterPro" id="IPR027417">
    <property type="entry name" value="P-loop_NTPase"/>
</dbReference>
<dbReference type="Gene3D" id="1.25.40.10">
    <property type="entry name" value="Tetratricopeptide repeat domain"/>
    <property type="match status" value="3"/>
</dbReference>
<dbReference type="AlphaFoldDB" id="A0A660SH89"/>
<dbReference type="SUPFAM" id="SSF48452">
    <property type="entry name" value="TPR-like"/>
    <property type="match status" value="3"/>
</dbReference>
<reference evidence="2 3" key="1">
    <citation type="submission" date="2018-06" db="EMBL/GenBank/DDBJ databases">
        <title>Extensive metabolic versatility and redundancy in microbially diverse, dynamic hydrothermal sediments.</title>
        <authorList>
            <person name="Dombrowski N."/>
            <person name="Teske A."/>
            <person name="Baker B.J."/>
        </authorList>
    </citation>
    <scope>NUCLEOTIDE SEQUENCE [LARGE SCALE GENOMIC DNA]</scope>
    <source>
        <strain evidence="2">B36_G15</strain>
    </source>
</reference>
<dbReference type="Pfam" id="PF00990">
    <property type="entry name" value="GGDEF"/>
    <property type="match status" value="1"/>
</dbReference>
<dbReference type="InterPro" id="IPR049945">
    <property type="entry name" value="AAA_22"/>
</dbReference>
<dbReference type="NCBIfam" id="TIGR00254">
    <property type="entry name" value="GGDEF"/>
    <property type="match status" value="1"/>
</dbReference>
<dbReference type="InterPro" id="IPR005158">
    <property type="entry name" value="BTAD"/>
</dbReference>
<dbReference type="InterPro" id="IPR000160">
    <property type="entry name" value="GGDEF_dom"/>
</dbReference>
<dbReference type="SMART" id="SM00028">
    <property type="entry name" value="TPR"/>
    <property type="match status" value="6"/>
</dbReference>
<proteinExistence type="predicted"/>
<dbReference type="InterPro" id="IPR019734">
    <property type="entry name" value="TPR_rpt"/>
</dbReference>
<dbReference type="PANTHER" id="PTHR45138">
    <property type="entry name" value="REGULATORY COMPONENTS OF SENSORY TRANSDUCTION SYSTEM"/>
    <property type="match status" value="1"/>
</dbReference>
<dbReference type="InterPro" id="IPR029787">
    <property type="entry name" value="Nucleotide_cyclase"/>
</dbReference>
<dbReference type="SUPFAM" id="SSF52540">
    <property type="entry name" value="P-loop containing nucleoside triphosphate hydrolases"/>
    <property type="match status" value="1"/>
</dbReference>
<dbReference type="SUPFAM" id="SSF55073">
    <property type="entry name" value="Nucleotide cyclase"/>
    <property type="match status" value="1"/>
</dbReference>
<dbReference type="SUPFAM" id="SSF46894">
    <property type="entry name" value="C-terminal effector domain of the bipartite response regulators"/>
    <property type="match status" value="1"/>
</dbReference>
<accession>A0A660SH89</accession>
<dbReference type="InterPro" id="IPR036388">
    <property type="entry name" value="WH-like_DNA-bd_sf"/>
</dbReference>
<sequence length="1218" mass="142293">MRAKGHHSAKIDYLTGLYNRHHFEIVLKRLIARGKRHERRFSLLLVDIDNFKKINDRFGHPVGDKILRSLASTLKKSTRKVDLCFRYGGDEFTVILPDAGKVIADKVASRLKDRVELKRFNIKGRTALSLRFSIGIAVFPEDGVTPSKLIQVADQRLYQLKRQKKRRRKIWSPLVLETKLILPDPKPKLLSRPRLLSQLDKNIDKRVILIIADAGYGKTTLISQWLREQNIPFLYYNLDKDDGEPGSFLAHFIHGLRKVRVDLGDQTRRLMSSGMEMIGNFEPLVGTLINEIEEKIKDEVLIVLDDYHNLPKNSLVHSVVEYLINHTPQNLHIIISSRSYPPLSALPRLSAKTELFELHRDDLRFTREELRTFLESVYRITLTEGEIKDLDKMTEGWITGIQILLQRAHLKGEGLTSLVDGTISFDSSLFNYFVSEVVKQEPPKVQRFLKSTSILRVITPAVCDHILAIDNSKAILKGLERRCIFLFKVEREGYRYHPLFRDFLLNLLHEGEKKALYLKAGDYYRNEGRYREAIEYYLSGCDYKEALRLIKRIAPEQMRRAGFSRLKGWLTQIPSKIIMRMPWFLTLQGNICLEEGAYEKAELFYERAVSILRKKVKRKSGILAEIFLQQGVIRWRKGEYKSALKKLRLARKYCPKTQKKTMGHILNLIGITWTSFNKERNALNYLRKALQYMRSLDQPYGSFLVEHNILTLFHDNAKKSYEGYRSLITRIDDHYYWGVGIVFNNAMRSALDYGDYRWAEQCLQRGWDLCRGYHDPQSLAALHCGSGILHIEKGNWSRARHHLMRSFELLSKLGWLKAQENVLLETSRLYRYQSDFESASKTLDQIRENIYKGGKPCSVNYQFELILLNLARGDVERLPRMVRGLMKLAEQSGKKRKLFFALLASAAVFWHLNKKQRAKRDFIQMVRLAQRQGYEGILSLEIRHTQPLRDLAITVVKEGERLGFLKDLLRRYSLTTEVISVRLLGDFELQVDGVNLIKKLKRRTTRAILAYFLLHPKRGFTWEEIASWVWPESAPAVAHQMFKTGLWEIRNCAPELKSVIRYTHGRYTLNPEVKLWVDVWEFERLLRDVSLSSTIEEKEKSLERADNLYRGPLLSDLYYTWVEDYRNALKRIFVEVLGELARSYARKEDYEKSVSYCVRALKIDRLNEDIHRLLLRNYISLGQKAKALKHYEDLREMLHKELNCEPSTKTKALIKSLY</sequence>
<evidence type="ECO:0000313" key="2">
    <source>
        <dbReference type="EMBL" id="RKX69932.1"/>
    </source>
</evidence>
<dbReference type="Proteomes" id="UP000268469">
    <property type="component" value="Unassembled WGS sequence"/>
</dbReference>
<gene>
    <name evidence="2" type="ORF">DRP53_06635</name>
</gene>
<feature type="domain" description="GGDEF" evidence="1">
    <location>
        <begin position="39"/>
        <end position="173"/>
    </location>
</feature>